<protein>
    <submittedName>
        <fullName evidence="1">Uncharacterized protein</fullName>
    </submittedName>
</protein>
<accession>A0ABS8WYX0</accession>
<evidence type="ECO:0000313" key="1">
    <source>
        <dbReference type="EMBL" id="MCE3216487.1"/>
    </source>
</evidence>
<dbReference type="Proteomes" id="UP000823775">
    <property type="component" value="Unassembled WGS sequence"/>
</dbReference>
<dbReference type="EMBL" id="JACEIK010013380">
    <property type="protein sequence ID" value="MCE3216487.1"/>
    <property type="molecule type" value="Genomic_DNA"/>
</dbReference>
<proteinExistence type="predicted"/>
<organism evidence="1 2">
    <name type="scientific">Datura stramonium</name>
    <name type="common">Jimsonweed</name>
    <name type="synonym">Common thornapple</name>
    <dbReference type="NCBI Taxonomy" id="4076"/>
    <lineage>
        <taxon>Eukaryota</taxon>
        <taxon>Viridiplantae</taxon>
        <taxon>Streptophyta</taxon>
        <taxon>Embryophyta</taxon>
        <taxon>Tracheophyta</taxon>
        <taxon>Spermatophyta</taxon>
        <taxon>Magnoliopsida</taxon>
        <taxon>eudicotyledons</taxon>
        <taxon>Gunneridae</taxon>
        <taxon>Pentapetalae</taxon>
        <taxon>asterids</taxon>
        <taxon>lamiids</taxon>
        <taxon>Solanales</taxon>
        <taxon>Solanaceae</taxon>
        <taxon>Solanoideae</taxon>
        <taxon>Datureae</taxon>
        <taxon>Datura</taxon>
    </lineage>
</organism>
<keyword evidence="2" id="KW-1185">Reference proteome</keyword>
<sequence length="57" mass="6673">MRLVDESPMESSMYLCYAKCRRFIGGMRITFCISPKFRWCFQLFDDDPSSCSSSTLK</sequence>
<gene>
    <name evidence="1" type="ORF">HAX54_006679</name>
</gene>
<evidence type="ECO:0000313" key="2">
    <source>
        <dbReference type="Proteomes" id="UP000823775"/>
    </source>
</evidence>
<reference evidence="1 2" key="1">
    <citation type="journal article" date="2021" name="BMC Genomics">
        <title>Datura genome reveals duplications of psychoactive alkaloid biosynthetic genes and high mutation rate following tissue culture.</title>
        <authorList>
            <person name="Rajewski A."/>
            <person name="Carter-House D."/>
            <person name="Stajich J."/>
            <person name="Litt A."/>
        </authorList>
    </citation>
    <scope>NUCLEOTIDE SEQUENCE [LARGE SCALE GENOMIC DNA]</scope>
    <source>
        <strain evidence="1">AR-01</strain>
    </source>
</reference>
<comment type="caution">
    <text evidence="1">The sequence shown here is derived from an EMBL/GenBank/DDBJ whole genome shotgun (WGS) entry which is preliminary data.</text>
</comment>
<name>A0ABS8WYX0_DATST</name>
<feature type="non-terminal residue" evidence="1">
    <location>
        <position position="57"/>
    </location>
</feature>